<accession>A0ABW7ASE7</accession>
<gene>
    <name evidence="2" type="ORF">ACFLIM_44965</name>
</gene>
<dbReference type="SUPFAM" id="SSF82171">
    <property type="entry name" value="DPP6 N-terminal domain-like"/>
    <property type="match status" value="1"/>
</dbReference>
<keyword evidence="1" id="KW-0472">Membrane</keyword>
<evidence type="ECO:0000313" key="2">
    <source>
        <dbReference type="EMBL" id="MFG1710344.1"/>
    </source>
</evidence>
<dbReference type="RefSeq" id="WP_393176027.1">
    <property type="nucleotide sequence ID" value="NZ_JBICRM010000047.1"/>
</dbReference>
<evidence type="ECO:0000313" key="3">
    <source>
        <dbReference type="Proteomes" id="UP001603978"/>
    </source>
</evidence>
<reference evidence="2 3" key="1">
    <citation type="submission" date="2024-10" db="EMBL/GenBank/DDBJ databases">
        <authorList>
            <person name="Topkara A.R."/>
            <person name="Saygin H."/>
        </authorList>
    </citation>
    <scope>NUCLEOTIDE SEQUENCE [LARGE SCALE GENOMIC DNA]</scope>
    <source>
        <strain evidence="2 3">M3C6</strain>
    </source>
</reference>
<evidence type="ECO:0008006" key="4">
    <source>
        <dbReference type="Google" id="ProtNLM"/>
    </source>
</evidence>
<feature type="transmembrane region" description="Helical" evidence="1">
    <location>
        <begin position="41"/>
        <end position="61"/>
    </location>
</feature>
<name>A0ABW7ASE7_9ACTN</name>
<comment type="caution">
    <text evidence="2">The sequence shown here is derived from an EMBL/GenBank/DDBJ whole genome shotgun (WGS) entry which is preliminary data.</text>
</comment>
<dbReference type="Proteomes" id="UP001603978">
    <property type="component" value="Unassembled WGS sequence"/>
</dbReference>
<keyword evidence="3" id="KW-1185">Reference proteome</keyword>
<sequence>MESKETKMLRAAYRELELEARDYADPATVAATVRRRRARRATVTAVLAMVTVAGVVGYGPWRSSQAGPVTAVMTSATAEAAPGTAGPLTVRPPASASPLPEGTAGASGLLVYTSCTYGCPTYLVLADGRQRLLGEQTVFPPGNITLSPDGRWLGLPIGAGYELRDLIGDAVHVIDAPPKSAPGAVYSPWAWSADGRRLVLGHHTSGDVGAYAQVDPADGTVTALRLPSGSEPLGMLASGEPLLFDESRYGKRSAVIELTVGRTGRRITLDAGSTPLVTANGGPAIQVRGERVYAVAPDLTVVIAFDLDGRELYRLPLSPGETPLAPIGDGFGVLTESALELRTDTGTRTLYDLPKDVQMVLPGQARH</sequence>
<keyword evidence="1" id="KW-0812">Transmembrane</keyword>
<proteinExistence type="predicted"/>
<dbReference type="EMBL" id="JBICRM010000047">
    <property type="protein sequence ID" value="MFG1710344.1"/>
    <property type="molecule type" value="Genomic_DNA"/>
</dbReference>
<organism evidence="2 3">
    <name type="scientific">Nonomuraea marmarensis</name>
    <dbReference type="NCBI Taxonomy" id="3351344"/>
    <lineage>
        <taxon>Bacteria</taxon>
        <taxon>Bacillati</taxon>
        <taxon>Actinomycetota</taxon>
        <taxon>Actinomycetes</taxon>
        <taxon>Streptosporangiales</taxon>
        <taxon>Streptosporangiaceae</taxon>
        <taxon>Nonomuraea</taxon>
    </lineage>
</organism>
<evidence type="ECO:0000256" key="1">
    <source>
        <dbReference type="SAM" id="Phobius"/>
    </source>
</evidence>
<protein>
    <recommendedName>
        <fullName evidence="4">WD40-like Beta Propeller Repeat</fullName>
    </recommendedName>
</protein>
<keyword evidence="1" id="KW-1133">Transmembrane helix</keyword>